<accession>A0AAV2BE79</accession>
<feature type="non-terminal residue" evidence="1">
    <location>
        <position position="84"/>
    </location>
</feature>
<reference evidence="1 2" key="1">
    <citation type="submission" date="2024-04" db="EMBL/GenBank/DDBJ databases">
        <authorList>
            <person name="Rising A."/>
            <person name="Reimegard J."/>
            <person name="Sonavane S."/>
            <person name="Akerstrom W."/>
            <person name="Nylinder S."/>
            <person name="Hedman E."/>
            <person name="Kallberg Y."/>
        </authorList>
    </citation>
    <scope>NUCLEOTIDE SEQUENCE [LARGE SCALE GENOMIC DNA]</scope>
</reference>
<keyword evidence="2" id="KW-1185">Reference proteome</keyword>
<dbReference type="Proteomes" id="UP001497382">
    <property type="component" value="Unassembled WGS sequence"/>
</dbReference>
<protein>
    <submittedName>
        <fullName evidence="1">Uncharacterized protein</fullName>
    </submittedName>
</protein>
<gene>
    <name evidence="1" type="ORF">LARSCL_LOCUS18757</name>
</gene>
<evidence type="ECO:0000313" key="1">
    <source>
        <dbReference type="EMBL" id="CAL1294532.1"/>
    </source>
</evidence>
<proteinExistence type="predicted"/>
<name>A0AAV2BE79_9ARAC</name>
<comment type="caution">
    <text evidence="1">The sequence shown here is derived from an EMBL/GenBank/DDBJ whole genome shotgun (WGS) entry which is preliminary data.</text>
</comment>
<organism evidence="1 2">
    <name type="scientific">Larinioides sclopetarius</name>
    <dbReference type="NCBI Taxonomy" id="280406"/>
    <lineage>
        <taxon>Eukaryota</taxon>
        <taxon>Metazoa</taxon>
        <taxon>Ecdysozoa</taxon>
        <taxon>Arthropoda</taxon>
        <taxon>Chelicerata</taxon>
        <taxon>Arachnida</taxon>
        <taxon>Araneae</taxon>
        <taxon>Araneomorphae</taxon>
        <taxon>Entelegynae</taxon>
        <taxon>Araneoidea</taxon>
        <taxon>Araneidae</taxon>
        <taxon>Larinioides</taxon>
    </lineage>
</organism>
<sequence length="84" mass="10286">MQSQEVFDWLYSYLKCSEVKCKWFYTCPEIFVRGFPLSWISTTKITDTRTCLREREYWQDIWWSPETNGCGLVCTNLYLSWNFR</sequence>
<evidence type="ECO:0000313" key="2">
    <source>
        <dbReference type="Proteomes" id="UP001497382"/>
    </source>
</evidence>
<dbReference type="EMBL" id="CAXIEN010000348">
    <property type="protein sequence ID" value="CAL1294532.1"/>
    <property type="molecule type" value="Genomic_DNA"/>
</dbReference>
<dbReference type="AlphaFoldDB" id="A0AAV2BE79"/>